<proteinExistence type="predicted"/>
<evidence type="ECO:0000313" key="2">
    <source>
        <dbReference type="EMBL" id="OOV07503.1"/>
    </source>
</evidence>
<sequence length="250" mass="27744">MANLKGSSARSADGSFVPTERTRVENTALYSQIAKGYPRARYAKVGDEIKVPARMSLLSPLDKARLKARNKIDAHMLTKLKKDMEVLGRRLDVLQRPAVDDRRATKALIEETPIRGLDQVKDKLRRRGVEAVLSGTEWLKAKEVGERAAPLAENKHSLVSRWQQAGKIFSIERAGVKYYPNYIFDALGNPIPEVAEVLKSFEGYTPIRVASWFESTSSAAGGKRPRELLSNEPKSVIELAKAHVEGALHG</sequence>
<protein>
    <recommendedName>
        <fullName evidence="4">Antitoxin Xre/MbcA/ParS-like toxin-binding domain-containing protein</fullName>
    </recommendedName>
</protein>
<organism evidence="2 3">
    <name type="scientific">Rhodoferax fermentans</name>
    <dbReference type="NCBI Taxonomy" id="28066"/>
    <lineage>
        <taxon>Bacteria</taxon>
        <taxon>Pseudomonadati</taxon>
        <taxon>Pseudomonadota</taxon>
        <taxon>Betaproteobacteria</taxon>
        <taxon>Burkholderiales</taxon>
        <taxon>Comamonadaceae</taxon>
        <taxon>Rhodoferax</taxon>
    </lineage>
</organism>
<reference evidence="2 3" key="1">
    <citation type="submission" date="2017-01" db="EMBL/GenBank/DDBJ databases">
        <title>Genome sequencing of Rhodoferax fermentans JCM 7819.</title>
        <authorList>
            <person name="Kim Y.J."/>
            <person name="Farh M.E.-A."/>
            <person name="Yang D.-C."/>
        </authorList>
    </citation>
    <scope>NUCLEOTIDE SEQUENCE [LARGE SCALE GENOMIC DNA]</scope>
    <source>
        <strain evidence="2 3">JCM 7819</strain>
    </source>
</reference>
<feature type="region of interest" description="Disordered" evidence="1">
    <location>
        <begin position="1"/>
        <end position="20"/>
    </location>
</feature>
<dbReference type="Proteomes" id="UP000190750">
    <property type="component" value="Unassembled WGS sequence"/>
</dbReference>
<dbReference type="STRING" id="28066.RF819_12875"/>
<dbReference type="AlphaFoldDB" id="A0A1T1AU08"/>
<comment type="caution">
    <text evidence="2">The sequence shown here is derived from an EMBL/GenBank/DDBJ whole genome shotgun (WGS) entry which is preliminary data.</text>
</comment>
<accession>A0A1T1AU08</accession>
<evidence type="ECO:0008006" key="4">
    <source>
        <dbReference type="Google" id="ProtNLM"/>
    </source>
</evidence>
<feature type="compositionally biased region" description="Polar residues" evidence="1">
    <location>
        <begin position="1"/>
        <end position="10"/>
    </location>
</feature>
<evidence type="ECO:0000313" key="3">
    <source>
        <dbReference type="Proteomes" id="UP000190750"/>
    </source>
</evidence>
<keyword evidence="3" id="KW-1185">Reference proteome</keyword>
<dbReference type="EMBL" id="MTJN01000002">
    <property type="protein sequence ID" value="OOV07503.1"/>
    <property type="molecule type" value="Genomic_DNA"/>
</dbReference>
<name>A0A1T1AU08_RHOFE</name>
<gene>
    <name evidence="2" type="ORF">RF819_12875</name>
</gene>
<dbReference type="RefSeq" id="WP_078365349.1">
    <property type="nucleotide sequence ID" value="NZ_MTJN01000002.1"/>
</dbReference>
<dbReference type="OrthoDB" id="9152106at2"/>
<evidence type="ECO:0000256" key="1">
    <source>
        <dbReference type="SAM" id="MobiDB-lite"/>
    </source>
</evidence>